<reference evidence="12 13" key="1">
    <citation type="submission" date="2020-08" db="EMBL/GenBank/DDBJ databases">
        <title>Genomic Encyclopedia of Type Strains, Phase IV (KMG-IV): sequencing the most valuable type-strain genomes for metagenomic binning, comparative biology and taxonomic classification.</title>
        <authorList>
            <person name="Goeker M."/>
        </authorList>
    </citation>
    <scope>NUCLEOTIDE SEQUENCE [LARGE SCALE GENOMIC DNA]</scope>
    <source>
        <strain evidence="12 13">DSM 101730</strain>
    </source>
</reference>
<evidence type="ECO:0000256" key="9">
    <source>
        <dbReference type="ARBA" id="ARBA00023136"/>
    </source>
</evidence>
<evidence type="ECO:0000313" key="12">
    <source>
        <dbReference type="EMBL" id="MBB5220669.1"/>
    </source>
</evidence>
<protein>
    <submittedName>
        <fullName evidence="12">Protein TonB</fullName>
    </submittedName>
</protein>
<dbReference type="PANTHER" id="PTHR33446">
    <property type="entry name" value="PROTEIN TONB-RELATED"/>
    <property type="match status" value="1"/>
</dbReference>
<dbReference type="AlphaFoldDB" id="A0A840SCY1"/>
<accession>A0A840SCY1</accession>
<dbReference type="InterPro" id="IPR037682">
    <property type="entry name" value="TonB_C"/>
</dbReference>
<comment type="subcellular location">
    <subcellularLocation>
        <location evidence="1">Cell inner membrane</location>
        <topology evidence="1">Single-pass membrane protein</topology>
        <orientation evidence="1">Periplasmic side</orientation>
    </subcellularLocation>
</comment>
<evidence type="ECO:0000256" key="2">
    <source>
        <dbReference type="ARBA" id="ARBA00006555"/>
    </source>
</evidence>
<comment type="caution">
    <text evidence="12">The sequence shown here is derived from an EMBL/GenBank/DDBJ whole genome shotgun (WGS) entry which is preliminary data.</text>
</comment>
<evidence type="ECO:0000259" key="11">
    <source>
        <dbReference type="PROSITE" id="PS52015"/>
    </source>
</evidence>
<feature type="compositionally biased region" description="Pro residues" evidence="10">
    <location>
        <begin position="111"/>
        <end position="145"/>
    </location>
</feature>
<feature type="domain" description="TonB C-terminal" evidence="11">
    <location>
        <begin position="194"/>
        <end position="282"/>
    </location>
</feature>
<dbReference type="GO" id="GO:0055085">
    <property type="term" value="P:transmembrane transport"/>
    <property type="evidence" value="ECO:0007669"/>
    <property type="project" value="InterPro"/>
</dbReference>
<evidence type="ECO:0000256" key="5">
    <source>
        <dbReference type="ARBA" id="ARBA00022519"/>
    </source>
</evidence>
<keyword evidence="5" id="KW-0997">Cell inner membrane</keyword>
<dbReference type="GO" id="GO:0098797">
    <property type="term" value="C:plasma membrane protein complex"/>
    <property type="evidence" value="ECO:0007669"/>
    <property type="project" value="TreeGrafter"/>
</dbReference>
<keyword evidence="4" id="KW-1003">Cell membrane</keyword>
<evidence type="ECO:0000256" key="1">
    <source>
        <dbReference type="ARBA" id="ARBA00004383"/>
    </source>
</evidence>
<organism evidence="12 13">
    <name type="scientific">Amaricoccus macauensis</name>
    <dbReference type="NCBI Taxonomy" id="57001"/>
    <lineage>
        <taxon>Bacteria</taxon>
        <taxon>Pseudomonadati</taxon>
        <taxon>Pseudomonadota</taxon>
        <taxon>Alphaproteobacteria</taxon>
        <taxon>Rhodobacterales</taxon>
        <taxon>Paracoccaceae</taxon>
        <taxon>Amaricoccus</taxon>
    </lineage>
</organism>
<dbReference type="Gene3D" id="3.30.1150.10">
    <property type="match status" value="1"/>
</dbReference>
<evidence type="ECO:0000313" key="13">
    <source>
        <dbReference type="Proteomes" id="UP000549457"/>
    </source>
</evidence>
<dbReference type="InterPro" id="IPR051045">
    <property type="entry name" value="TonB-dependent_transducer"/>
</dbReference>
<evidence type="ECO:0000256" key="3">
    <source>
        <dbReference type="ARBA" id="ARBA00022448"/>
    </source>
</evidence>
<evidence type="ECO:0000256" key="6">
    <source>
        <dbReference type="ARBA" id="ARBA00022692"/>
    </source>
</evidence>
<keyword evidence="9" id="KW-0472">Membrane</keyword>
<keyword evidence="7" id="KW-0653">Protein transport</keyword>
<dbReference type="GO" id="GO:0015031">
    <property type="term" value="P:protein transport"/>
    <property type="evidence" value="ECO:0007669"/>
    <property type="project" value="UniProtKB-KW"/>
</dbReference>
<dbReference type="Pfam" id="PF03544">
    <property type="entry name" value="TonB_C"/>
    <property type="match status" value="1"/>
</dbReference>
<dbReference type="PROSITE" id="PS52015">
    <property type="entry name" value="TONB_CTD"/>
    <property type="match status" value="1"/>
</dbReference>
<proteinExistence type="inferred from homology"/>
<gene>
    <name evidence="12" type="ORF">HNP73_000590</name>
</gene>
<dbReference type="NCBIfam" id="TIGR01352">
    <property type="entry name" value="tonB_Cterm"/>
    <property type="match status" value="1"/>
</dbReference>
<feature type="compositionally biased region" description="Low complexity" evidence="10">
    <location>
        <begin position="160"/>
        <end position="188"/>
    </location>
</feature>
<comment type="similarity">
    <text evidence="2">Belongs to the TonB family.</text>
</comment>
<keyword evidence="6" id="KW-0812">Transmembrane</keyword>
<keyword evidence="8" id="KW-1133">Transmembrane helix</keyword>
<keyword evidence="3" id="KW-0813">Transport</keyword>
<dbReference type="SUPFAM" id="SSF74653">
    <property type="entry name" value="TolA/TonB C-terminal domain"/>
    <property type="match status" value="1"/>
</dbReference>
<dbReference type="PANTHER" id="PTHR33446:SF2">
    <property type="entry name" value="PROTEIN TONB"/>
    <property type="match status" value="1"/>
</dbReference>
<evidence type="ECO:0000256" key="10">
    <source>
        <dbReference type="SAM" id="MobiDB-lite"/>
    </source>
</evidence>
<sequence>MTMAAPSWEPPPVGRTALLWGSAAVAAVLAHGGAAWLALHQPSPVALPASPPPAVMIELAPETVAPQSDMMEMAPDLVDQQEVVAPEALDTPDAPAMAEDQLTPPTELTPLTPPPDLAPAPVPPTVVPEVVLPPPERQVEKPPPVEAERKAEKPTPPAPKKQQQAAKSDAAAPAPKAAARDSGSGSAGQVAPAAWQSKLSAHLNRKKRYPRAAQSRREEGVAHVRFTIDDAGNILASKLVKSSGFADLDGEVVALMRRASPVPAPPPGAAGTFTVPIRFNLR</sequence>
<evidence type="ECO:0000256" key="8">
    <source>
        <dbReference type="ARBA" id="ARBA00022989"/>
    </source>
</evidence>
<dbReference type="GO" id="GO:0031992">
    <property type="term" value="F:energy transducer activity"/>
    <property type="evidence" value="ECO:0007669"/>
    <property type="project" value="TreeGrafter"/>
</dbReference>
<dbReference type="EMBL" id="JACHFM010000001">
    <property type="protein sequence ID" value="MBB5220669.1"/>
    <property type="molecule type" value="Genomic_DNA"/>
</dbReference>
<dbReference type="InterPro" id="IPR006260">
    <property type="entry name" value="TonB/TolA_C"/>
</dbReference>
<keyword evidence="13" id="KW-1185">Reference proteome</keyword>
<evidence type="ECO:0000256" key="7">
    <source>
        <dbReference type="ARBA" id="ARBA00022927"/>
    </source>
</evidence>
<name>A0A840SCY1_9RHOB</name>
<feature type="region of interest" description="Disordered" evidence="10">
    <location>
        <begin position="95"/>
        <end position="219"/>
    </location>
</feature>
<evidence type="ECO:0000256" key="4">
    <source>
        <dbReference type="ARBA" id="ARBA00022475"/>
    </source>
</evidence>
<dbReference type="Proteomes" id="UP000549457">
    <property type="component" value="Unassembled WGS sequence"/>
</dbReference>